<sequence>MKKNINIKQILVATVLILMLFSSCGTKTTETQEPETAVAEEENSDIVELSPAQYKGSQIKIGTVEKKSLSGVLKVNGFVDVPPENLYSITTQLGGIVKSTSLLQGASVRRGQVIAVLENQDYVQLQQDYLESNSQLELADAEYKRQLELSKQNINAQKTVQQAKSQYLTMLSRTSALKERLKLININATTLNAGNIRSTINIYAPINGYVTKVNTNVGRFVAPNDVMFEIVNNVNLHVELKVFEKDVSKVKKGQSVRFTLNNETEERIAKVILVGREIDPDKTVTVHCLATIQSESLIPNTYIKAFIETGNNEVNALPEGGVVDYLGKKYIFIEKGVRNVKSENAPAEKMHGFQLVEVTTGLSEAGYVEVTLPKNIDSTKIVVNGAYDLLSKMKNSEEEE</sequence>
<dbReference type="InterPro" id="IPR006143">
    <property type="entry name" value="RND_pump_MFP"/>
</dbReference>
<dbReference type="InterPro" id="IPR051909">
    <property type="entry name" value="MFP_Cation_Efflux"/>
</dbReference>
<protein>
    <submittedName>
        <fullName evidence="5">Efflux RND transporter periplasmic adaptor subunit</fullName>
    </submittedName>
</protein>
<keyword evidence="2" id="KW-0813">Transport</keyword>
<dbReference type="Pfam" id="PF25973">
    <property type="entry name" value="BSH_CzcB"/>
    <property type="match status" value="1"/>
</dbReference>
<dbReference type="InterPro" id="IPR058647">
    <property type="entry name" value="BSH_CzcB-like"/>
</dbReference>
<evidence type="ECO:0000256" key="3">
    <source>
        <dbReference type="SAM" id="SignalP"/>
    </source>
</evidence>
<proteinExistence type="inferred from homology"/>
<evidence type="ECO:0000256" key="1">
    <source>
        <dbReference type="ARBA" id="ARBA00009477"/>
    </source>
</evidence>
<feature type="signal peptide" evidence="3">
    <location>
        <begin position="1"/>
        <end position="24"/>
    </location>
</feature>
<reference evidence="6" key="1">
    <citation type="journal article" date="2019" name="Int. J. Syst. Evol. Microbiol.">
        <title>The Global Catalogue of Microorganisms (GCM) 10K type strain sequencing project: providing services to taxonomists for standard genome sequencing and annotation.</title>
        <authorList>
            <consortium name="The Broad Institute Genomics Platform"/>
            <consortium name="The Broad Institute Genome Sequencing Center for Infectious Disease"/>
            <person name="Wu L."/>
            <person name="Ma J."/>
        </authorList>
    </citation>
    <scope>NUCLEOTIDE SEQUENCE [LARGE SCALE GENOMIC DNA]</scope>
    <source>
        <strain evidence="6">KCTC 23098</strain>
    </source>
</reference>
<gene>
    <name evidence="5" type="ORF">ACFS6J_19115</name>
</gene>
<organism evidence="5 6">
    <name type="scientific">Olivibacter jilunii</name>
    <dbReference type="NCBI Taxonomy" id="985016"/>
    <lineage>
        <taxon>Bacteria</taxon>
        <taxon>Pseudomonadati</taxon>
        <taxon>Bacteroidota</taxon>
        <taxon>Sphingobacteriia</taxon>
        <taxon>Sphingobacteriales</taxon>
        <taxon>Sphingobacteriaceae</taxon>
        <taxon>Olivibacter</taxon>
    </lineage>
</organism>
<name>A0ABW6B345_9SPHI</name>
<comment type="similarity">
    <text evidence="1">Belongs to the membrane fusion protein (MFP) (TC 8.A.1) family.</text>
</comment>
<dbReference type="SUPFAM" id="SSF111369">
    <property type="entry name" value="HlyD-like secretion proteins"/>
    <property type="match status" value="1"/>
</dbReference>
<evidence type="ECO:0000259" key="4">
    <source>
        <dbReference type="Pfam" id="PF25973"/>
    </source>
</evidence>
<keyword evidence="3" id="KW-0732">Signal</keyword>
<dbReference type="RefSeq" id="WP_013663541.1">
    <property type="nucleotide sequence ID" value="NZ_JBHUPA010000010.1"/>
</dbReference>
<evidence type="ECO:0000256" key="2">
    <source>
        <dbReference type="ARBA" id="ARBA00022448"/>
    </source>
</evidence>
<keyword evidence="6" id="KW-1185">Reference proteome</keyword>
<dbReference type="PROSITE" id="PS51257">
    <property type="entry name" value="PROKAR_LIPOPROTEIN"/>
    <property type="match status" value="1"/>
</dbReference>
<dbReference type="PANTHER" id="PTHR30097">
    <property type="entry name" value="CATION EFFLUX SYSTEM PROTEIN CUSB"/>
    <property type="match status" value="1"/>
</dbReference>
<feature type="chain" id="PRO_5045065253" evidence="3">
    <location>
        <begin position="25"/>
        <end position="400"/>
    </location>
</feature>
<accession>A0ABW6B345</accession>
<feature type="domain" description="CzcB-like barrel-sandwich hybrid" evidence="4">
    <location>
        <begin position="88"/>
        <end position="231"/>
    </location>
</feature>
<comment type="caution">
    <text evidence="5">The sequence shown here is derived from an EMBL/GenBank/DDBJ whole genome shotgun (WGS) entry which is preliminary data.</text>
</comment>
<dbReference type="NCBIfam" id="TIGR01730">
    <property type="entry name" value="RND_mfp"/>
    <property type="match status" value="1"/>
</dbReference>
<dbReference type="EMBL" id="JBHUPA010000010">
    <property type="protein sequence ID" value="MFD2963927.1"/>
    <property type="molecule type" value="Genomic_DNA"/>
</dbReference>
<dbReference type="Proteomes" id="UP001597560">
    <property type="component" value="Unassembled WGS sequence"/>
</dbReference>
<evidence type="ECO:0000313" key="5">
    <source>
        <dbReference type="EMBL" id="MFD2963927.1"/>
    </source>
</evidence>
<evidence type="ECO:0000313" key="6">
    <source>
        <dbReference type="Proteomes" id="UP001597560"/>
    </source>
</evidence>
<dbReference type="Gene3D" id="2.40.30.170">
    <property type="match status" value="1"/>
</dbReference>
<dbReference type="Gene3D" id="2.40.50.100">
    <property type="match status" value="1"/>
</dbReference>
<dbReference type="Gene3D" id="1.10.287.470">
    <property type="entry name" value="Helix hairpin bin"/>
    <property type="match status" value="1"/>
</dbReference>
<dbReference type="PANTHER" id="PTHR30097:SF4">
    <property type="entry name" value="SLR6042 PROTEIN"/>
    <property type="match status" value="1"/>
</dbReference>